<dbReference type="KEGG" id="apuu:APUU_20858S"/>
<dbReference type="AlphaFoldDB" id="A0A7R8AIT0"/>
<keyword evidence="3" id="KW-0560">Oxidoreductase</keyword>
<organism evidence="7 8">
    <name type="scientific">Aspergillus puulaauensis</name>
    <dbReference type="NCBI Taxonomy" id="1220207"/>
    <lineage>
        <taxon>Eukaryota</taxon>
        <taxon>Fungi</taxon>
        <taxon>Dikarya</taxon>
        <taxon>Ascomycota</taxon>
        <taxon>Pezizomycotina</taxon>
        <taxon>Eurotiomycetes</taxon>
        <taxon>Eurotiomycetidae</taxon>
        <taxon>Eurotiales</taxon>
        <taxon>Aspergillaceae</taxon>
        <taxon>Aspergillus</taxon>
    </lineage>
</organism>
<dbReference type="Gene3D" id="3.40.50.720">
    <property type="entry name" value="NAD(P)-binding Rossmann-like Domain"/>
    <property type="match status" value="1"/>
</dbReference>
<reference evidence="7" key="1">
    <citation type="submission" date="2021-01" db="EMBL/GenBank/DDBJ databases">
        <authorList>
            <consortium name="Aspergillus puulaauensis MK2 genome sequencing consortium"/>
            <person name="Kazuki M."/>
            <person name="Futagami T."/>
        </authorList>
    </citation>
    <scope>NUCLEOTIDE SEQUENCE</scope>
    <source>
        <strain evidence="7">MK2</strain>
    </source>
</reference>
<dbReference type="GO" id="GO:0048038">
    <property type="term" value="F:quinone binding"/>
    <property type="evidence" value="ECO:0007669"/>
    <property type="project" value="TreeGrafter"/>
</dbReference>
<sequence>MHRIYLIPSRGFSTFLNSRSSLHAKPDHGIGISRSQYMRQFTSYSPNTNSTSFHPSNRLSGRTCMITGGSSGIGFAIAERFLQEGVDRVILVGRSYERLVRAATQLARPNPESSATTQTNNTGNDNIVATRTPEEDQALDQSKISPGTLIPSSSQISLLVGDVSEASTWTRELENAMQPVDILINAAGISTSNVLPRTDPKDISLVLRTNLEGSLLTSRALIRASIRNRMKNRATDSTTSIPSKCIINISSLLALKGGTGVVPYAASKAGVLGLTRSLTVEASKTLRNQIIRSNAIVPGYIETPMIADFSQTENDKLKEDIPLGRFGQPHEVADTAVFLAQNEYANNCVINLDGGLSAL</sequence>
<evidence type="ECO:0000256" key="1">
    <source>
        <dbReference type="ARBA" id="ARBA00006484"/>
    </source>
</evidence>
<proteinExistence type="inferred from homology"/>
<evidence type="ECO:0000313" key="7">
    <source>
        <dbReference type="EMBL" id="BCS20426.1"/>
    </source>
</evidence>
<comment type="similarity">
    <text evidence="1 4">Belongs to the short-chain dehydrogenases/reductases (SDR) family.</text>
</comment>
<dbReference type="InterPro" id="IPR057326">
    <property type="entry name" value="KR_dom"/>
</dbReference>
<reference evidence="7" key="2">
    <citation type="submission" date="2021-02" db="EMBL/GenBank/DDBJ databases">
        <title>Aspergillus puulaauensis MK2 genome sequence.</title>
        <authorList>
            <person name="Futagami T."/>
            <person name="Mori K."/>
            <person name="Kadooka C."/>
            <person name="Tanaka T."/>
        </authorList>
    </citation>
    <scope>NUCLEOTIDE SEQUENCE</scope>
    <source>
        <strain evidence="7">MK2</strain>
    </source>
</reference>
<dbReference type="SMART" id="SM00822">
    <property type="entry name" value="PKS_KR"/>
    <property type="match status" value="1"/>
</dbReference>
<dbReference type="GeneID" id="64970431"/>
<dbReference type="GO" id="GO:0016616">
    <property type="term" value="F:oxidoreductase activity, acting on the CH-OH group of donors, NAD or NADP as acceptor"/>
    <property type="evidence" value="ECO:0007669"/>
    <property type="project" value="UniProtKB-ARBA"/>
</dbReference>
<dbReference type="Pfam" id="PF00106">
    <property type="entry name" value="adh_short"/>
    <property type="match status" value="1"/>
</dbReference>
<dbReference type="Proteomes" id="UP000654913">
    <property type="component" value="Chromosome 2"/>
</dbReference>
<keyword evidence="2" id="KW-0521">NADP</keyword>
<evidence type="ECO:0000259" key="6">
    <source>
        <dbReference type="SMART" id="SM00822"/>
    </source>
</evidence>
<accession>A0A7R8AIT0</accession>
<gene>
    <name evidence="7" type="ORF">APUU_20858S</name>
</gene>
<keyword evidence="8" id="KW-1185">Reference proteome</keyword>
<dbReference type="OrthoDB" id="47007at2759"/>
<dbReference type="PRINTS" id="PR00081">
    <property type="entry name" value="GDHRDH"/>
</dbReference>
<dbReference type="PRINTS" id="PR00080">
    <property type="entry name" value="SDRFAMILY"/>
</dbReference>
<evidence type="ECO:0000256" key="3">
    <source>
        <dbReference type="ARBA" id="ARBA00023002"/>
    </source>
</evidence>
<feature type="domain" description="Ketoreductase" evidence="6">
    <location>
        <begin position="62"/>
        <end position="294"/>
    </location>
</feature>
<dbReference type="EMBL" id="AP024444">
    <property type="protein sequence ID" value="BCS20426.1"/>
    <property type="molecule type" value="Genomic_DNA"/>
</dbReference>
<evidence type="ECO:0000313" key="8">
    <source>
        <dbReference type="Proteomes" id="UP000654913"/>
    </source>
</evidence>
<protein>
    <recommendedName>
        <fullName evidence="6">Ketoreductase domain-containing protein</fullName>
    </recommendedName>
</protein>
<feature type="compositionally biased region" description="Polar residues" evidence="5">
    <location>
        <begin position="111"/>
        <end position="128"/>
    </location>
</feature>
<dbReference type="PANTHER" id="PTHR42760">
    <property type="entry name" value="SHORT-CHAIN DEHYDROGENASES/REDUCTASES FAMILY MEMBER"/>
    <property type="match status" value="1"/>
</dbReference>
<evidence type="ECO:0000256" key="5">
    <source>
        <dbReference type="SAM" id="MobiDB-lite"/>
    </source>
</evidence>
<dbReference type="SUPFAM" id="SSF51735">
    <property type="entry name" value="NAD(P)-binding Rossmann-fold domains"/>
    <property type="match status" value="1"/>
</dbReference>
<evidence type="ECO:0000256" key="2">
    <source>
        <dbReference type="ARBA" id="ARBA00022857"/>
    </source>
</evidence>
<dbReference type="PANTHER" id="PTHR42760:SF133">
    <property type="entry name" value="3-OXOACYL-[ACYL-CARRIER-PROTEIN] REDUCTASE"/>
    <property type="match status" value="1"/>
</dbReference>
<dbReference type="InterPro" id="IPR036291">
    <property type="entry name" value="NAD(P)-bd_dom_sf"/>
</dbReference>
<name>A0A7R8AIT0_9EURO</name>
<evidence type="ECO:0000256" key="4">
    <source>
        <dbReference type="RuleBase" id="RU000363"/>
    </source>
</evidence>
<dbReference type="InterPro" id="IPR002347">
    <property type="entry name" value="SDR_fam"/>
</dbReference>
<dbReference type="GO" id="GO:0006633">
    <property type="term" value="P:fatty acid biosynthetic process"/>
    <property type="evidence" value="ECO:0007669"/>
    <property type="project" value="TreeGrafter"/>
</dbReference>
<dbReference type="Pfam" id="PF13561">
    <property type="entry name" value="adh_short_C2"/>
    <property type="match status" value="1"/>
</dbReference>
<feature type="region of interest" description="Disordered" evidence="5">
    <location>
        <begin position="107"/>
        <end position="128"/>
    </location>
</feature>
<dbReference type="RefSeq" id="XP_041552620.1">
    <property type="nucleotide sequence ID" value="XM_041699546.1"/>
</dbReference>